<dbReference type="Gene3D" id="1.10.1220.10">
    <property type="entry name" value="Met repressor-like"/>
    <property type="match status" value="1"/>
</dbReference>
<gene>
    <name evidence="3" type="ORF">A7Q00_02305</name>
</gene>
<dbReference type="NCBIfam" id="TIGR02384">
    <property type="entry name" value="RelB_DinJ"/>
    <property type="match status" value="1"/>
</dbReference>
<dbReference type="STRING" id="1795832.A7Q00_02305"/>
<keyword evidence="2" id="KW-1277">Toxin-antitoxin system</keyword>
<reference evidence="4" key="1">
    <citation type="submission" date="2016-05" db="EMBL/GenBank/DDBJ databases">
        <title>Draft genome of Corynebacterium afermentans subsp. afermentans LCDC 88199T.</title>
        <authorList>
            <person name="Bernier A.-M."/>
            <person name="Bernard K."/>
        </authorList>
    </citation>
    <scope>NUCLEOTIDE SEQUENCE [LARGE SCALE GENOMIC DNA]</scope>
    <source>
        <strain evidence="4">NML130454</strain>
    </source>
</reference>
<comment type="similarity">
    <text evidence="1">Belongs to the RelB/DinJ antitoxin family.</text>
</comment>
<dbReference type="AlphaFoldDB" id="A0A1B6W0U8"/>
<dbReference type="PIRSF" id="PIRSF003108">
    <property type="entry name" value="DinJ"/>
    <property type="match status" value="1"/>
</dbReference>
<evidence type="ECO:0000313" key="3">
    <source>
        <dbReference type="EMBL" id="OAM44247.1"/>
    </source>
</evidence>
<dbReference type="EMBL" id="LXSQ01000007">
    <property type="protein sequence ID" value="OAM44247.1"/>
    <property type="molecule type" value="Genomic_DNA"/>
</dbReference>
<dbReference type="RefSeq" id="WP_049258389.1">
    <property type="nucleotide sequence ID" value="NZ_LXSQ01000007.1"/>
</dbReference>
<dbReference type="InterPro" id="IPR007337">
    <property type="entry name" value="RelB/DinJ"/>
</dbReference>
<dbReference type="PANTHER" id="PTHR38781">
    <property type="entry name" value="ANTITOXIN DINJ-RELATED"/>
    <property type="match status" value="1"/>
</dbReference>
<dbReference type="GO" id="GO:0006351">
    <property type="term" value="P:DNA-templated transcription"/>
    <property type="evidence" value="ECO:0007669"/>
    <property type="project" value="TreeGrafter"/>
</dbReference>
<proteinExistence type="inferred from homology"/>
<protein>
    <submittedName>
        <fullName evidence="3">Toxin-antitoxin system antitoxin subunit</fullName>
    </submittedName>
</protein>
<evidence type="ECO:0000256" key="1">
    <source>
        <dbReference type="ARBA" id="ARBA00010562"/>
    </source>
</evidence>
<dbReference type="InterPro" id="IPR013321">
    <property type="entry name" value="Arc_rbn_hlx_hlx"/>
</dbReference>
<dbReference type="GO" id="GO:0015643">
    <property type="term" value="F:toxic substance binding"/>
    <property type="evidence" value="ECO:0007669"/>
    <property type="project" value="InterPro"/>
</dbReference>
<keyword evidence="4" id="KW-1185">Reference proteome</keyword>
<dbReference type="Pfam" id="PF04221">
    <property type="entry name" value="RelB"/>
    <property type="match status" value="1"/>
</dbReference>
<comment type="caution">
    <text evidence="3">The sequence shown here is derived from an EMBL/GenBank/DDBJ whole genome shotgun (WGS) entry which is preliminary data.</text>
</comment>
<evidence type="ECO:0000256" key="2">
    <source>
        <dbReference type="ARBA" id="ARBA00022649"/>
    </source>
</evidence>
<name>A0A1B6W0U8_9NEIS</name>
<sequence length="94" mass="10573">MSTNFNIRMDEDLKEQAFPVIESYGLTPAQAVKLFLRQIADTRVIPLSFDYKAGYIPNSLTQRAIEEARAEPAKTLHYKTVTEAVEAIQALADK</sequence>
<evidence type="ECO:0000313" key="4">
    <source>
        <dbReference type="Proteomes" id="UP000077726"/>
    </source>
</evidence>
<dbReference type="GO" id="GO:0000987">
    <property type="term" value="F:cis-regulatory region sequence-specific DNA binding"/>
    <property type="evidence" value="ECO:0007669"/>
    <property type="project" value="InterPro"/>
</dbReference>
<accession>A0A1B6W0U8</accession>
<dbReference type="GO" id="GO:0006355">
    <property type="term" value="P:regulation of DNA-templated transcription"/>
    <property type="evidence" value="ECO:0007669"/>
    <property type="project" value="InterPro"/>
</dbReference>
<dbReference type="OrthoDB" id="8613542at2"/>
<dbReference type="InterPro" id="IPR026262">
    <property type="entry name" value="DinJ"/>
</dbReference>
<organism evidence="3 4">
    <name type="scientific">Eikenella halliae</name>
    <dbReference type="NCBI Taxonomy" id="1795832"/>
    <lineage>
        <taxon>Bacteria</taxon>
        <taxon>Pseudomonadati</taxon>
        <taxon>Pseudomonadota</taxon>
        <taxon>Betaproteobacteria</taxon>
        <taxon>Neisseriales</taxon>
        <taxon>Neisseriaceae</taxon>
        <taxon>Eikenella</taxon>
    </lineage>
</organism>
<dbReference type="Proteomes" id="UP000077726">
    <property type="component" value="Unassembled WGS sequence"/>
</dbReference>
<dbReference type="GO" id="GO:0044010">
    <property type="term" value="P:single-species biofilm formation"/>
    <property type="evidence" value="ECO:0007669"/>
    <property type="project" value="InterPro"/>
</dbReference>
<dbReference type="PANTHER" id="PTHR38781:SF1">
    <property type="entry name" value="ANTITOXIN DINJ-RELATED"/>
    <property type="match status" value="1"/>
</dbReference>